<dbReference type="PROSITE" id="PS50977">
    <property type="entry name" value="HTH_TETR_2"/>
    <property type="match status" value="1"/>
</dbReference>
<dbReference type="Gene3D" id="1.10.357.10">
    <property type="entry name" value="Tetracycline Repressor, domain 2"/>
    <property type="match status" value="1"/>
</dbReference>
<accession>A0A4P6FDS5</accession>
<dbReference type="PANTHER" id="PTHR30055">
    <property type="entry name" value="HTH-TYPE TRANSCRIPTIONAL REGULATOR RUTR"/>
    <property type="match status" value="1"/>
</dbReference>
<evidence type="ECO:0000313" key="8">
    <source>
        <dbReference type="Proteomes" id="UP000291259"/>
    </source>
</evidence>
<feature type="domain" description="HTH tetR-type" evidence="6">
    <location>
        <begin position="1"/>
        <end position="60"/>
    </location>
</feature>
<evidence type="ECO:0000256" key="2">
    <source>
        <dbReference type="ARBA" id="ARBA00023125"/>
    </source>
</evidence>
<dbReference type="Pfam" id="PF00440">
    <property type="entry name" value="TetR_N"/>
    <property type="match status" value="1"/>
</dbReference>
<name>A0A4P6FDS5_9MICO</name>
<dbReference type="InterPro" id="IPR001647">
    <property type="entry name" value="HTH_TetR"/>
</dbReference>
<keyword evidence="3" id="KW-0804">Transcription</keyword>
<dbReference type="KEGG" id="agf:ET445_03345"/>
<gene>
    <name evidence="7" type="ORF">ET445_03345</name>
</gene>
<keyword evidence="1" id="KW-0805">Transcription regulation</keyword>
<sequence>MANRERILDAAGEVFAELGVDAPIHRIADRAGVGVGTLYRNFADRDALVMGLYERAADALDQVCDTAEAAPTGWDAIVAFIDGVTGVYRDRPWLRPIDPTVRRLRPLPPRWEADVLHAIDRAWAEGSLRRDIQATDAIFVPLMLQALFALPESVREVVIRRQRDLFLDALRADGVPRRPPGGDIPTVEEVRRSLSGWRDGEPAAGRPRGA</sequence>
<dbReference type="InterPro" id="IPR050109">
    <property type="entry name" value="HTH-type_TetR-like_transc_reg"/>
</dbReference>
<dbReference type="OrthoDB" id="3192968at2"/>
<keyword evidence="8" id="KW-1185">Reference proteome</keyword>
<dbReference type="InterPro" id="IPR036271">
    <property type="entry name" value="Tet_transcr_reg_TetR-rel_C_sf"/>
</dbReference>
<evidence type="ECO:0000256" key="5">
    <source>
        <dbReference type="SAM" id="MobiDB-lite"/>
    </source>
</evidence>
<dbReference type="Proteomes" id="UP000291259">
    <property type="component" value="Chromosome"/>
</dbReference>
<proteinExistence type="predicted"/>
<reference evidence="7 8" key="1">
    <citation type="submission" date="2019-01" db="EMBL/GenBank/DDBJ databases">
        <title>Genome sequencing of strain FW100M-8.</title>
        <authorList>
            <person name="Heo J."/>
            <person name="Kim S.-J."/>
            <person name="Kim J.-S."/>
            <person name="Hong S.-B."/>
            <person name="Kwon S.-W."/>
        </authorList>
    </citation>
    <scope>NUCLEOTIDE SEQUENCE [LARGE SCALE GENOMIC DNA]</scope>
    <source>
        <strain evidence="7 8">FW100M-8</strain>
    </source>
</reference>
<dbReference type="SUPFAM" id="SSF48498">
    <property type="entry name" value="Tetracyclin repressor-like, C-terminal domain"/>
    <property type="match status" value="1"/>
</dbReference>
<protein>
    <submittedName>
        <fullName evidence="7">TetR/AcrR family transcriptional regulator</fullName>
    </submittedName>
</protein>
<evidence type="ECO:0000256" key="4">
    <source>
        <dbReference type="PROSITE-ProRule" id="PRU00335"/>
    </source>
</evidence>
<evidence type="ECO:0000256" key="3">
    <source>
        <dbReference type="ARBA" id="ARBA00023163"/>
    </source>
</evidence>
<evidence type="ECO:0000259" key="6">
    <source>
        <dbReference type="PROSITE" id="PS50977"/>
    </source>
</evidence>
<dbReference type="SUPFAM" id="SSF46689">
    <property type="entry name" value="Homeodomain-like"/>
    <property type="match status" value="1"/>
</dbReference>
<evidence type="ECO:0000313" key="7">
    <source>
        <dbReference type="EMBL" id="QAY72519.1"/>
    </source>
</evidence>
<organism evidence="7 8">
    <name type="scientific">Agromyces protaetiae</name>
    <dbReference type="NCBI Taxonomy" id="2509455"/>
    <lineage>
        <taxon>Bacteria</taxon>
        <taxon>Bacillati</taxon>
        <taxon>Actinomycetota</taxon>
        <taxon>Actinomycetes</taxon>
        <taxon>Micrococcales</taxon>
        <taxon>Microbacteriaceae</taxon>
        <taxon>Agromyces</taxon>
    </lineage>
</organism>
<dbReference type="EMBL" id="CP035491">
    <property type="protein sequence ID" value="QAY72519.1"/>
    <property type="molecule type" value="Genomic_DNA"/>
</dbReference>
<dbReference type="GO" id="GO:0000976">
    <property type="term" value="F:transcription cis-regulatory region binding"/>
    <property type="evidence" value="ECO:0007669"/>
    <property type="project" value="TreeGrafter"/>
</dbReference>
<feature type="DNA-binding region" description="H-T-H motif" evidence="4">
    <location>
        <begin position="23"/>
        <end position="42"/>
    </location>
</feature>
<dbReference type="InterPro" id="IPR009057">
    <property type="entry name" value="Homeodomain-like_sf"/>
</dbReference>
<dbReference type="PRINTS" id="PR00455">
    <property type="entry name" value="HTHTETR"/>
</dbReference>
<dbReference type="PANTHER" id="PTHR30055:SF234">
    <property type="entry name" value="HTH-TYPE TRANSCRIPTIONAL REGULATOR BETI"/>
    <property type="match status" value="1"/>
</dbReference>
<keyword evidence="2 4" id="KW-0238">DNA-binding</keyword>
<evidence type="ECO:0000256" key="1">
    <source>
        <dbReference type="ARBA" id="ARBA00023015"/>
    </source>
</evidence>
<feature type="region of interest" description="Disordered" evidence="5">
    <location>
        <begin position="177"/>
        <end position="210"/>
    </location>
</feature>
<dbReference type="AlphaFoldDB" id="A0A4P6FDS5"/>
<dbReference type="GO" id="GO:0003700">
    <property type="term" value="F:DNA-binding transcription factor activity"/>
    <property type="evidence" value="ECO:0007669"/>
    <property type="project" value="TreeGrafter"/>
</dbReference>